<gene>
    <name evidence="5" type="ORF">CYMTET_19853</name>
</gene>
<dbReference type="Pfam" id="PF03016">
    <property type="entry name" value="Exostosin_GT47"/>
    <property type="match status" value="1"/>
</dbReference>
<keyword evidence="3" id="KW-0333">Golgi apparatus</keyword>
<keyword evidence="6" id="KW-1185">Reference proteome</keyword>
<name>A0AAE0G6H6_9CHLO</name>
<dbReference type="GO" id="GO:0000139">
    <property type="term" value="C:Golgi membrane"/>
    <property type="evidence" value="ECO:0007669"/>
    <property type="project" value="UniProtKB-SubCell"/>
</dbReference>
<comment type="caution">
    <text evidence="5">The sequence shown here is derived from an EMBL/GenBank/DDBJ whole genome shotgun (WGS) entry which is preliminary data.</text>
</comment>
<protein>
    <recommendedName>
        <fullName evidence="4">Exostosin GT47 domain-containing protein</fullName>
    </recommendedName>
</protein>
<dbReference type="InterPro" id="IPR040911">
    <property type="entry name" value="Exostosin_GT47"/>
</dbReference>
<feature type="domain" description="Exostosin GT47" evidence="4">
    <location>
        <begin position="99"/>
        <end position="392"/>
    </location>
</feature>
<dbReference type="PANTHER" id="PTHR11062">
    <property type="entry name" value="EXOSTOSIN HEPARAN SULFATE GLYCOSYLTRANSFERASE -RELATED"/>
    <property type="match status" value="1"/>
</dbReference>
<dbReference type="InterPro" id="IPR004263">
    <property type="entry name" value="Exostosin"/>
</dbReference>
<reference evidence="5 6" key="1">
    <citation type="journal article" date="2015" name="Genome Biol. Evol.">
        <title>Comparative Genomics of a Bacterivorous Green Alga Reveals Evolutionary Causalities and Consequences of Phago-Mixotrophic Mode of Nutrition.</title>
        <authorList>
            <person name="Burns J.A."/>
            <person name="Paasch A."/>
            <person name="Narechania A."/>
            <person name="Kim E."/>
        </authorList>
    </citation>
    <scope>NUCLEOTIDE SEQUENCE [LARGE SCALE GENOMIC DNA]</scope>
    <source>
        <strain evidence="5 6">PLY_AMNH</strain>
    </source>
</reference>
<organism evidence="5 6">
    <name type="scientific">Cymbomonas tetramitiformis</name>
    <dbReference type="NCBI Taxonomy" id="36881"/>
    <lineage>
        <taxon>Eukaryota</taxon>
        <taxon>Viridiplantae</taxon>
        <taxon>Chlorophyta</taxon>
        <taxon>Pyramimonadophyceae</taxon>
        <taxon>Pyramimonadales</taxon>
        <taxon>Pyramimonadaceae</taxon>
        <taxon>Cymbomonas</taxon>
    </lineage>
</organism>
<comment type="subcellular location">
    <subcellularLocation>
        <location evidence="1">Golgi apparatus membrane</location>
        <topology evidence="1">Single-pass type II membrane protein</topology>
    </subcellularLocation>
</comment>
<evidence type="ECO:0000259" key="4">
    <source>
        <dbReference type="Pfam" id="PF03016"/>
    </source>
</evidence>
<evidence type="ECO:0000313" key="5">
    <source>
        <dbReference type="EMBL" id="KAK3271821.1"/>
    </source>
</evidence>
<evidence type="ECO:0000256" key="3">
    <source>
        <dbReference type="ARBA" id="ARBA00023034"/>
    </source>
</evidence>
<dbReference type="AlphaFoldDB" id="A0AAE0G6H6"/>
<comment type="similarity">
    <text evidence="2">Belongs to the glycosyltransferase 47 family.</text>
</comment>
<accession>A0AAE0G6H6</accession>
<evidence type="ECO:0000256" key="2">
    <source>
        <dbReference type="ARBA" id="ARBA00010271"/>
    </source>
</evidence>
<dbReference type="EMBL" id="LGRX02009351">
    <property type="protein sequence ID" value="KAK3271821.1"/>
    <property type="molecule type" value="Genomic_DNA"/>
</dbReference>
<sequence>MDTRTKGNEWLSSVLFSSWNGMQMPGLYTVAVCLRARVLSSGRALGRWAGKVVAAQGFCHCKPGFYGFDCSLVWDQQLNRSQLFWQQHYRTEARVMRPAIYVYDLPPQHFSWQIARYMGMKGDFGRQIGYAFTDRLMSSAYRTADASEADFFFVPCLGSRHHSRPSCMEYLRHHWTYWNASISPDHIWIGADDGGSRAYLHMHDAERADFNKHSIFLQHFGGHYGSERVVSGTFVPGVDINIPPLEASWVANDRYPPASPYFRPNGLPKDDAFEDLSRNYTFFFAGAVIKDPRIRNNVRWKVYNMSFADPGYVVVNSLENNLEYPKYLKMLARSKFCLAPAGKGGGWGLRFVHAVLSGCVPVMSQVDFTEVFQELLPLKRFVVVLDEDTLGDLPAKVAEAHAQLRHMQVELQCAWPYLTWSSIYGRYANESGRMDAFTTVMEILYRRSRGLGLLHSPCSHGLHQHQKDYLSQLREEAGHTSRTIFKPIACSVFDCSEEAEQKPRSAVNWGDLHERWPPGGAACAHRPLDQRPCI</sequence>
<dbReference type="Proteomes" id="UP001190700">
    <property type="component" value="Unassembled WGS sequence"/>
</dbReference>
<dbReference type="GO" id="GO:0016757">
    <property type="term" value="F:glycosyltransferase activity"/>
    <property type="evidence" value="ECO:0007669"/>
    <property type="project" value="InterPro"/>
</dbReference>
<dbReference type="PANTHER" id="PTHR11062:SF376">
    <property type="entry name" value="EXOSTOSIN FAMILY PROTEIN"/>
    <property type="match status" value="1"/>
</dbReference>
<proteinExistence type="inferred from homology"/>
<evidence type="ECO:0000256" key="1">
    <source>
        <dbReference type="ARBA" id="ARBA00004323"/>
    </source>
</evidence>
<evidence type="ECO:0000313" key="6">
    <source>
        <dbReference type="Proteomes" id="UP001190700"/>
    </source>
</evidence>